<keyword evidence="6 10" id="KW-0472">Membrane</keyword>
<proteinExistence type="inferred from homology"/>
<organism evidence="11 12">
    <name type="scientific">[Myrmecia] bisecta</name>
    <dbReference type="NCBI Taxonomy" id="41462"/>
    <lineage>
        <taxon>Eukaryota</taxon>
        <taxon>Viridiplantae</taxon>
        <taxon>Chlorophyta</taxon>
        <taxon>core chlorophytes</taxon>
        <taxon>Trebouxiophyceae</taxon>
        <taxon>Trebouxiales</taxon>
        <taxon>Trebouxiaceae</taxon>
        <taxon>Myrmecia</taxon>
    </lineage>
</organism>
<comment type="subcellular location">
    <subcellularLocation>
        <location evidence="1">Cell membrane</location>
        <topology evidence="1">Single-pass membrane protein</topology>
    </subcellularLocation>
</comment>
<feature type="compositionally biased region" description="Basic and acidic residues" evidence="9">
    <location>
        <begin position="540"/>
        <end position="566"/>
    </location>
</feature>
<protein>
    <recommendedName>
        <fullName evidence="13">Proton pump-interactor 1</fullName>
    </recommendedName>
</protein>
<reference evidence="11 12" key="1">
    <citation type="journal article" date="2024" name="Nat. Commun.">
        <title>Phylogenomics reveals the evolutionary origins of lichenization in chlorophyte algae.</title>
        <authorList>
            <person name="Puginier C."/>
            <person name="Libourel C."/>
            <person name="Otte J."/>
            <person name="Skaloud P."/>
            <person name="Haon M."/>
            <person name="Grisel S."/>
            <person name="Petersen M."/>
            <person name="Berrin J.G."/>
            <person name="Delaux P.M."/>
            <person name="Dal Grande F."/>
            <person name="Keller J."/>
        </authorList>
    </citation>
    <scope>NUCLEOTIDE SEQUENCE [LARGE SCALE GENOMIC DNA]</scope>
    <source>
        <strain evidence="11 12">SAG 2043</strain>
    </source>
</reference>
<comment type="caution">
    <text evidence="11">The sequence shown here is derived from an EMBL/GenBank/DDBJ whole genome shotgun (WGS) entry which is preliminary data.</text>
</comment>
<feature type="compositionally biased region" description="Low complexity" evidence="9">
    <location>
        <begin position="589"/>
        <end position="631"/>
    </location>
</feature>
<evidence type="ECO:0000256" key="9">
    <source>
        <dbReference type="SAM" id="MobiDB-lite"/>
    </source>
</evidence>
<evidence type="ECO:0000256" key="5">
    <source>
        <dbReference type="ARBA" id="ARBA00023054"/>
    </source>
</evidence>
<evidence type="ECO:0000256" key="10">
    <source>
        <dbReference type="SAM" id="Phobius"/>
    </source>
</evidence>
<evidence type="ECO:0000313" key="12">
    <source>
        <dbReference type="Proteomes" id="UP001489004"/>
    </source>
</evidence>
<evidence type="ECO:0000256" key="1">
    <source>
        <dbReference type="ARBA" id="ARBA00004162"/>
    </source>
</evidence>
<feature type="region of interest" description="Disordered" evidence="9">
    <location>
        <begin position="1"/>
        <end position="73"/>
    </location>
</feature>
<evidence type="ECO:0008006" key="13">
    <source>
        <dbReference type="Google" id="ProtNLM"/>
    </source>
</evidence>
<dbReference type="Proteomes" id="UP001489004">
    <property type="component" value="Unassembled WGS sequence"/>
</dbReference>
<dbReference type="EMBL" id="JALJOR010000007">
    <property type="protein sequence ID" value="KAK9814284.1"/>
    <property type="molecule type" value="Genomic_DNA"/>
</dbReference>
<name>A0AAW1PXJ6_9CHLO</name>
<feature type="compositionally biased region" description="Polar residues" evidence="9">
    <location>
        <begin position="26"/>
        <end position="38"/>
    </location>
</feature>
<keyword evidence="12" id="KW-1185">Reference proteome</keyword>
<evidence type="ECO:0000256" key="6">
    <source>
        <dbReference type="ARBA" id="ARBA00023136"/>
    </source>
</evidence>
<feature type="region of interest" description="Disordered" evidence="9">
    <location>
        <begin position="388"/>
        <end position="425"/>
    </location>
</feature>
<feature type="region of interest" description="Disordered" evidence="9">
    <location>
        <begin position="444"/>
        <end position="468"/>
    </location>
</feature>
<dbReference type="PANTHER" id="PTHR32219:SF3">
    <property type="entry name" value="CALPONIN-LIKE DOMAIN PROTEIN"/>
    <property type="match status" value="1"/>
</dbReference>
<keyword evidence="5 8" id="KW-0175">Coiled coil</keyword>
<evidence type="ECO:0000256" key="8">
    <source>
        <dbReference type="SAM" id="Coils"/>
    </source>
</evidence>
<keyword evidence="3 10" id="KW-0812">Transmembrane</keyword>
<feature type="region of interest" description="Disordered" evidence="9">
    <location>
        <begin position="507"/>
        <end position="658"/>
    </location>
</feature>
<evidence type="ECO:0000313" key="11">
    <source>
        <dbReference type="EMBL" id="KAK9814284.1"/>
    </source>
</evidence>
<dbReference type="AlphaFoldDB" id="A0AAW1PXJ6"/>
<accession>A0AAW1PXJ6</accession>
<dbReference type="GO" id="GO:0005886">
    <property type="term" value="C:plasma membrane"/>
    <property type="evidence" value="ECO:0007669"/>
    <property type="project" value="UniProtKB-SubCell"/>
</dbReference>
<dbReference type="PANTHER" id="PTHR32219">
    <property type="entry name" value="RNA-BINDING PROTEIN YLMH-RELATED"/>
    <property type="match status" value="1"/>
</dbReference>
<evidence type="ECO:0000256" key="7">
    <source>
        <dbReference type="ARBA" id="ARBA00038080"/>
    </source>
</evidence>
<sequence length="703" mass="77022">MDVHESSKENPFTNSTDKAHPAVPLSASSPNRPLNTEESGLARDDAALGVDAMENNGAAERATTASPEESARAAEEAQWKKRLWFVRVPKPAEDSTLASFESELELYKARVHLLNESVNIKRMEKDSARESTKAALEALNACKAQIDLKDRDLKPLRDARDARNIASKEFRSNFGDLDVRSEEELDDKLKSIEHRMSHESMPLAEEKKLMAQMKKLQGQRERVRQYAVKVSSLSVAREEADKLQLELKELDQDRQVLVEERQMQSKIFEKYRDEERALDAELKAILDERRRVKDLQDDVYQRMQEVKRERRAKTDEYYENRRFSQNIRIMVRDGGLDEARALCAEQANSKHELLEFNPDYRIEFVRLWDQQRKYPLSMSGDASFDLDPLAATSTSQPACKGAKGSKREGRPGRGEQDAAPAALPSKSRAELVIAAALEEAKEEIAQNARNKAAEPAPEPAPVEEEAPAPVKAPVQVLGAPSPDKLKPVRAPKPAAKAPIVLPEVHDATPFVPPVVSKSAPLSEEELREKARLHNKAALAEAEKRKERKRREAEKRQQKAAERKAREAVAAQAAKVQEEQTGGVDPAPPGEVAAEAAPAAESPTVEAAAPTSASASAASSAGDAASAMATKAAGGGKAGGAKPAKVIPKKLQPPKARSKKKAATFVAQAGAWLVQKQNMRMVGGAAVAAFLAVLVVYILFISSA</sequence>
<keyword evidence="2" id="KW-1003">Cell membrane</keyword>
<evidence type="ECO:0000256" key="4">
    <source>
        <dbReference type="ARBA" id="ARBA00022989"/>
    </source>
</evidence>
<keyword evidence="4 10" id="KW-1133">Transmembrane helix</keyword>
<evidence type="ECO:0000256" key="2">
    <source>
        <dbReference type="ARBA" id="ARBA00022475"/>
    </source>
</evidence>
<evidence type="ECO:0000256" key="3">
    <source>
        <dbReference type="ARBA" id="ARBA00022692"/>
    </source>
</evidence>
<feature type="coiled-coil region" evidence="8">
    <location>
        <begin position="233"/>
        <end position="288"/>
    </location>
</feature>
<dbReference type="InterPro" id="IPR055282">
    <property type="entry name" value="PPI1-4"/>
</dbReference>
<feature type="transmembrane region" description="Helical" evidence="10">
    <location>
        <begin position="680"/>
        <end position="700"/>
    </location>
</feature>
<gene>
    <name evidence="11" type="ORF">WJX72_003390</name>
</gene>
<comment type="similarity">
    <text evidence="7">Belongs to the plant Proton pump-interactor protein family.</text>
</comment>
<feature type="compositionally biased region" description="Basic and acidic residues" evidence="9">
    <location>
        <begin position="405"/>
        <end position="416"/>
    </location>
</feature>